<organism evidence="2 3">
    <name type="scientific">Nannocystis exedens</name>
    <dbReference type="NCBI Taxonomy" id="54"/>
    <lineage>
        <taxon>Bacteria</taxon>
        <taxon>Pseudomonadati</taxon>
        <taxon>Myxococcota</taxon>
        <taxon>Polyangia</taxon>
        <taxon>Nannocystales</taxon>
        <taxon>Nannocystaceae</taxon>
        <taxon>Nannocystis</taxon>
    </lineage>
</organism>
<reference evidence="3" key="1">
    <citation type="submission" date="2016-10" db="EMBL/GenBank/DDBJ databases">
        <authorList>
            <person name="Varghese N."/>
            <person name="Submissions S."/>
        </authorList>
    </citation>
    <scope>NUCLEOTIDE SEQUENCE [LARGE SCALE GENOMIC DNA]</scope>
    <source>
        <strain evidence="3">ATCC 25963</strain>
    </source>
</reference>
<dbReference type="Proteomes" id="UP000199400">
    <property type="component" value="Unassembled WGS sequence"/>
</dbReference>
<name>A0A1I1SIH6_9BACT</name>
<dbReference type="AlphaFoldDB" id="A0A1I1SIH6"/>
<feature type="transmembrane region" description="Helical" evidence="1">
    <location>
        <begin position="6"/>
        <end position="29"/>
    </location>
</feature>
<sequence>MIAGMSPMALLLNAILAALAGFLLGNLWYRHRRALDRDRARWSSLAERRGWHLVERAGGFAVIGNADQVAFHLSQGALAHGDLGVFLEARIDRSPWVVIEVFALSSPIAYTARRPGDRVRTGDDAFDARFATYASPPRRAAALCDAPLRAALEGLPRPYLMVQNGIVVLIWPWDKLPTDAQLDAALAVLRALAAHAAPAGN</sequence>
<dbReference type="EMBL" id="FOMX01000002">
    <property type="protein sequence ID" value="SFD46274.1"/>
    <property type="molecule type" value="Genomic_DNA"/>
</dbReference>
<proteinExistence type="predicted"/>
<accession>A0A1I1SIH6</accession>
<protein>
    <submittedName>
        <fullName evidence="2">Uncharacterized protein</fullName>
    </submittedName>
</protein>
<keyword evidence="3" id="KW-1185">Reference proteome</keyword>
<keyword evidence="1" id="KW-0812">Transmembrane</keyword>
<gene>
    <name evidence="2" type="ORF">SAMN02745121_00060</name>
</gene>
<evidence type="ECO:0000256" key="1">
    <source>
        <dbReference type="SAM" id="Phobius"/>
    </source>
</evidence>
<evidence type="ECO:0000313" key="3">
    <source>
        <dbReference type="Proteomes" id="UP000199400"/>
    </source>
</evidence>
<keyword evidence="1" id="KW-0472">Membrane</keyword>
<evidence type="ECO:0000313" key="2">
    <source>
        <dbReference type="EMBL" id="SFD46274.1"/>
    </source>
</evidence>
<keyword evidence="1" id="KW-1133">Transmembrane helix</keyword>